<dbReference type="EMBL" id="CAXIEN010000008">
    <property type="protein sequence ID" value="CAL1263178.1"/>
    <property type="molecule type" value="Genomic_DNA"/>
</dbReference>
<feature type="non-terminal residue" evidence="1">
    <location>
        <position position="1"/>
    </location>
</feature>
<comment type="caution">
    <text evidence="1">The sequence shown here is derived from an EMBL/GenBank/DDBJ whole genome shotgun (WGS) entry which is preliminary data.</text>
</comment>
<gene>
    <name evidence="1" type="ORF">LARSCL_LOCUS1371</name>
</gene>
<evidence type="ECO:0000313" key="2">
    <source>
        <dbReference type="Proteomes" id="UP001497382"/>
    </source>
</evidence>
<evidence type="ECO:0000313" key="1">
    <source>
        <dbReference type="EMBL" id="CAL1263178.1"/>
    </source>
</evidence>
<accession>A0AAV1YVS3</accession>
<sequence length="77" mass="8537">EKEEVVVDGLREEVAGQLLLEVEVVGKKRNLKIGGKDIALWKTYSTKLSMSCAWKNLPMEICVPKASGKAEEQAFTD</sequence>
<dbReference type="Proteomes" id="UP001497382">
    <property type="component" value="Unassembled WGS sequence"/>
</dbReference>
<keyword evidence="2" id="KW-1185">Reference proteome</keyword>
<reference evidence="1 2" key="1">
    <citation type="submission" date="2024-04" db="EMBL/GenBank/DDBJ databases">
        <authorList>
            <person name="Rising A."/>
            <person name="Reimegard J."/>
            <person name="Sonavane S."/>
            <person name="Akerstrom W."/>
            <person name="Nylinder S."/>
            <person name="Hedman E."/>
            <person name="Kallberg Y."/>
        </authorList>
    </citation>
    <scope>NUCLEOTIDE SEQUENCE [LARGE SCALE GENOMIC DNA]</scope>
</reference>
<name>A0AAV1YVS3_9ARAC</name>
<protein>
    <submittedName>
        <fullName evidence="1">Uncharacterized protein</fullName>
    </submittedName>
</protein>
<proteinExistence type="predicted"/>
<dbReference type="AlphaFoldDB" id="A0AAV1YVS3"/>
<organism evidence="1 2">
    <name type="scientific">Larinioides sclopetarius</name>
    <dbReference type="NCBI Taxonomy" id="280406"/>
    <lineage>
        <taxon>Eukaryota</taxon>
        <taxon>Metazoa</taxon>
        <taxon>Ecdysozoa</taxon>
        <taxon>Arthropoda</taxon>
        <taxon>Chelicerata</taxon>
        <taxon>Arachnida</taxon>
        <taxon>Araneae</taxon>
        <taxon>Araneomorphae</taxon>
        <taxon>Entelegynae</taxon>
        <taxon>Araneoidea</taxon>
        <taxon>Araneidae</taxon>
        <taxon>Larinioides</taxon>
    </lineage>
</organism>